<keyword evidence="1" id="KW-0479">Metal-binding</keyword>
<dbReference type="EMBL" id="JAKCXM010001259">
    <property type="protein sequence ID" value="KAJ0391166.1"/>
    <property type="molecule type" value="Genomic_DNA"/>
</dbReference>
<dbReference type="InterPro" id="IPR001841">
    <property type="entry name" value="Znf_RING"/>
</dbReference>
<dbReference type="Gene3D" id="3.30.40.10">
    <property type="entry name" value="Zinc/RING finger domain, C3HC4 (zinc finger)"/>
    <property type="match status" value="1"/>
</dbReference>
<organism evidence="4 5">
    <name type="scientific">Pythium insidiosum</name>
    <name type="common">Pythiosis disease agent</name>
    <dbReference type="NCBI Taxonomy" id="114742"/>
    <lineage>
        <taxon>Eukaryota</taxon>
        <taxon>Sar</taxon>
        <taxon>Stramenopiles</taxon>
        <taxon>Oomycota</taxon>
        <taxon>Peronosporomycetes</taxon>
        <taxon>Pythiales</taxon>
        <taxon>Pythiaceae</taxon>
        <taxon>Pythium</taxon>
    </lineage>
</organism>
<evidence type="ECO:0000313" key="5">
    <source>
        <dbReference type="Proteomes" id="UP001209570"/>
    </source>
</evidence>
<feature type="domain" description="RING-type" evidence="3">
    <location>
        <begin position="156"/>
        <end position="195"/>
    </location>
</feature>
<keyword evidence="5" id="KW-1185">Reference proteome</keyword>
<proteinExistence type="predicted"/>
<dbReference type="PROSITE" id="PS50089">
    <property type="entry name" value="ZF_RING_2"/>
    <property type="match status" value="1"/>
</dbReference>
<evidence type="ECO:0000256" key="1">
    <source>
        <dbReference type="PROSITE-ProRule" id="PRU00175"/>
    </source>
</evidence>
<comment type="caution">
    <text evidence="4">The sequence shown here is derived from an EMBL/GenBank/DDBJ whole genome shotgun (WGS) entry which is preliminary data.</text>
</comment>
<dbReference type="SUPFAM" id="SSF57850">
    <property type="entry name" value="RING/U-box"/>
    <property type="match status" value="1"/>
</dbReference>
<gene>
    <name evidence="4" type="ORF">P43SY_011781</name>
</gene>
<keyword evidence="1" id="KW-0863">Zinc-finger</keyword>
<dbReference type="Pfam" id="PF13923">
    <property type="entry name" value="zf-C3HC4_2"/>
    <property type="match status" value="1"/>
</dbReference>
<keyword evidence="2" id="KW-0812">Transmembrane</keyword>
<evidence type="ECO:0000256" key="2">
    <source>
        <dbReference type="SAM" id="Phobius"/>
    </source>
</evidence>
<dbReference type="InterPro" id="IPR013083">
    <property type="entry name" value="Znf_RING/FYVE/PHD"/>
</dbReference>
<dbReference type="GO" id="GO:0008270">
    <property type="term" value="F:zinc ion binding"/>
    <property type="evidence" value="ECO:0007669"/>
    <property type="project" value="UniProtKB-KW"/>
</dbReference>
<feature type="transmembrane region" description="Helical" evidence="2">
    <location>
        <begin position="288"/>
        <end position="309"/>
    </location>
</feature>
<dbReference type="PANTHER" id="PTHR23327">
    <property type="entry name" value="RING FINGER PROTEIN 127"/>
    <property type="match status" value="1"/>
</dbReference>
<accession>A0AAD5Q171</accession>
<sequence length="322" mass="35427">MPRPALVEAWGKLEIRGTVNYVCGLPEPLCKDAIVDSLPPQNNYAVRICAGGITQMTRFVASQRRGCVFNETLSFDIPTTYTTSPVVFEVLRQGDDALNVCSVAKKLDRIAKSKFYELSMPHGVQVDVSCATTVSSSSSAHDANAAAVAASPLWQCPICLDTLVAPMLTTCCGQSFCQACLDAALAKVDACPMCRAPLLAGATHTMTRNRALEDILSRMQHADASERHVLIAIGDEADAGASGSRDDEDKRTRRGALTQRVRALVLSCATRTRHLTLGVTQWRHWCRVHWATLQCVFYVWLFGVFVFFLRVQEEEFAEHSNR</sequence>
<keyword evidence="1" id="KW-0862">Zinc</keyword>
<dbReference type="CDD" id="cd16620">
    <property type="entry name" value="vRING-HC-C4C4_RBBP6"/>
    <property type="match status" value="1"/>
</dbReference>
<reference evidence="4" key="1">
    <citation type="submission" date="2021-12" db="EMBL/GenBank/DDBJ databases">
        <title>Prjna785345.</title>
        <authorList>
            <person name="Rujirawat T."/>
            <person name="Krajaejun T."/>
        </authorList>
    </citation>
    <scope>NUCLEOTIDE SEQUENCE</scope>
    <source>
        <strain evidence="4">Pi057C3</strain>
    </source>
</reference>
<dbReference type="SMART" id="SM00184">
    <property type="entry name" value="RING"/>
    <property type="match status" value="1"/>
</dbReference>
<dbReference type="AlphaFoldDB" id="A0AAD5Q171"/>
<name>A0AAD5Q171_PYTIN</name>
<keyword evidence="2" id="KW-1133">Transmembrane helix</keyword>
<evidence type="ECO:0000259" key="3">
    <source>
        <dbReference type="PROSITE" id="PS50089"/>
    </source>
</evidence>
<keyword evidence="2" id="KW-0472">Membrane</keyword>
<dbReference type="Proteomes" id="UP001209570">
    <property type="component" value="Unassembled WGS sequence"/>
</dbReference>
<protein>
    <recommendedName>
        <fullName evidence="3">RING-type domain-containing protein</fullName>
    </recommendedName>
</protein>
<evidence type="ECO:0000313" key="4">
    <source>
        <dbReference type="EMBL" id="KAJ0391166.1"/>
    </source>
</evidence>